<sequence length="112" mass="12283">MAKPVLLLAARINFAVDYVASVLKQGDSWVIGPMDDLSQAIRVLLTEDLRGAVIIGPFRTEDRERLVDILVRQALPYLTVRSGVQAEQDEDGAALFPPFAAYQVADWVAALT</sequence>
<proteinExistence type="predicted"/>
<evidence type="ECO:0000313" key="2">
    <source>
        <dbReference type="Proteomes" id="UP000073923"/>
    </source>
</evidence>
<dbReference type="RefSeq" id="WP_058745532.1">
    <property type="nucleotide sequence ID" value="NZ_LDTF01000048.1"/>
</dbReference>
<accession>A0A147IS46</accession>
<dbReference type="EMBL" id="LDTF01000048">
    <property type="protein sequence ID" value="KTT98136.1"/>
    <property type="molecule type" value="Genomic_DNA"/>
</dbReference>
<evidence type="ECO:0000313" key="1">
    <source>
        <dbReference type="EMBL" id="KTT98136.1"/>
    </source>
</evidence>
<dbReference type="PATRIC" id="fig|172044.3.peg.1902"/>
<name>A0A147IS46_9SPHN</name>
<organism evidence="1 2">
    <name type="scientific">Sphingomonas yabuuchiae</name>
    <dbReference type="NCBI Taxonomy" id="172044"/>
    <lineage>
        <taxon>Bacteria</taxon>
        <taxon>Pseudomonadati</taxon>
        <taxon>Pseudomonadota</taxon>
        <taxon>Alphaproteobacteria</taxon>
        <taxon>Sphingomonadales</taxon>
        <taxon>Sphingomonadaceae</taxon>
        <taxon>Sphingomonas</taxon>
    </lineage>
</organism>
<gene>
    <name evidence="1" type="ORF">NS355_09805</name>
</gene>
<comment type="caution">
    <text evidence="1">The sequence shown here is derived from an EMBL/GenBank/DDBJ whole genome shotgun (WGS) entry which is preliminary data.</text>
</comment>
<dbReference type="AlphaFoldDB" id="A0A147IS46"/>
<dbReference type="Proteomes" id="UP000073923">
    <property type="component" value="Unassembled WGS sequence"/>
</dbReference>
<reference evidence="1 2" key="1">
    <citation type="journal article" date="2016" name="Front. Microbiol.">
        <title>Genomic Resource of Rice Seed Associated Bacteria.</title>
        <authorList>
            <person name="Midha S."/>
            <person name="Bansal K."/>
            <person name="Sharma S."/>
            <person name="Kumar N."/>
            <person name="Patil P.P."/>
            <person name="Chaudhry V."/>
            <person name="Patil P.B."/>
        </authorList>
    </citation>
    <scope>NUCLEOTIDE SEQUENCE [LARGE SCALE GENOMIC DNA]</scope>
    <source>
        <strain evidence="1 2">NS355</strain>
    </source>
</reference>
<dbReference type="OrthoDB" id="9901324at2"/>
<protein>
    <submittedName>
        <fullName evidence="1">Uncharacterized protein</fullName>
    </submittedName>
</protein>